<dbReference type="AlphaFoldDB" id="A0AAV9J1X8"/>
<comment type="catalytic activity">
    <reaction evidence="1">
        <text>S-ubiquitinyl-[E2 ubiquitin-conjugating enzyme]-L-cysteine + [acceptor protein]-L-lysine = [E2 ubiquitin-conjugating enzyme]-L-cysteine + N(6)-ubiquitinyl-[acceptor protein]-L-lysine.</text>
        <dbReference type="EC" id="2.3.2.27"/>
    </reaction>
</comment>
<evidence type="ECO:0000256" key="8">
    <source>
        <dbReference type="PROSITE-ProRule" id="PRU00175"/>
    </source>
</evidence>
<keyword evidence="5 8" id="KW-0863">Zinc-finger</keyword>
<dbReference type="PANTHER" id="PTHR46463:SF55">
    <property type="entry name" value="E3 UBIQUITIN-PROTEIN LIGASE AIRP1"/>
    <property type="match status" value="1"/>
</dbReference>
<dbReference type="EC" id="2.3.2.27" evidence="2"/>
<evidence type="ECO:0000256" key="1">
    <source>
        <dbReference type="ARBA" id="ARBA00000900"/>
    </source>
</evidence>
<keyword evidence="7" id="KW-0862">Zinc</keyword>
<dbReference type="GO" id="GO:0061630">
    <property type="term" value="F:ubiquitin protein ligase activity"/>
    <property type="evidence" value="ECO:0007669"/>
    <property type="project" value="UniProtKB-EC"/>
</dbReference>
<keyword evidence="4" id="KW-0479">Metal-binding</keyword>
<evidence type="ECO:0000256" key="5">
    <source>
        <dbReference type="ARBA" id="ARBA00022771"/>
    </source>
</evidence>
<feature type="region of interest" description="Disordered" evidence="9">
    <location>
        <begin position="1"/>
        <end position="52"/>
    </location>
</feature>
<feature type="region of interest" description="Disordered" evidence="9">
    <location>
        <begin position="69"/>
        <end position="99"/>
    </location>
</feature>
<dbReference type="InterPro" id="IPR013083">
    <property type="entry name" value="Znf_RING/FYVE/PHD"/>
</dbReference>
<dbReference type="Gene3D" id="3.30.40.10">
    <property type="entry name" value="Zinc/RING finger domain, C3HC4 (zinc finger)"/>
    <property type="match status" value="1"/>
</dbReference>
<dbReference type="Pfam" id="PF13639">
    <property type="entry name" value="zf-RING_2"/>
    <property type="match status" value="1"/>
</dbReference>
<evidence type="ECO:0000256" key="4">
    <source>
        <dbReference type="ARBA" id="ARBA00022723"/>
    </source>
</evidence>
<dbReference type="GO" id="GO:0008270">
    <property type="term" value="F:zinc ion binding"/>
    <property type="evidence" value="ECO:0007669"/>
    <property type="project" value="UniProtKB-KW"/>
</dbReference>
<evidence type="ECO:0000313" key="11">
    <source>
        <dbReference type="EMBL" id="KAK4538587.1"/>
    </source>
</evidence>
<feature type="region of interest" description="Disordered" evidence="9">
    <location>
        <begin position="229"/>
        <end position="317"/>
    </location>
</feature>
<feature type="compositionally biased region" description="Basic and acidic residues" evidence="9">
    <location>
        <begin position="229"/>
        <end position="244"/>
    </location>
</feature>
<dbReference type="PROSITE" id="PS50089">
    <property type="entry name" value="ZF_RING_2"/>
    <property type="match status" value="1"/>
</dbReference>
<comment type="caution">
    <text evidence="11">The sequence shown here is derived from an EMBL/GenBank/DDBJ whole genome shotgun (WGS) entry which is preliminary data.</text>
</comment>
<evidence type="ECO:0000256" key="2">
    <source>
        <dbReference type="ARBA" id="ARBA00012483"/>
    </source>
</evidence>
<dbReference type="SMART" id="SM00184">
    <property type="entry name" value="RING"/>
    <property type="match status" value="1"/>
</dbReference>
<keyword evidence="6" id="KW-0833">Ubl conjugation pathway</keyword>
<feature type="compositionally biased region" description="Basic and acidic residues" evidence="9">
    <location>
        <begin position="198"/>
        <end position="217"/>
    </location>
</feature>
<proteinExistence type="predicted"/>
<dbReference type="GO" id="GO:0005829">
    <property type="term" value="C:cytosol"/>
    <property type="evidence" value="ECO:0007669"/>
    <property type="project" value="TreeGrafter"/>
</dbReference>
<evidence type="ECO:0000313" key="12">
    <source>
        <dbReference type="Proteomes" id="UP001301350"/>
    </source>
</evidence>
<accession>A0AAV9J1X8</accession>
<protein>
    <recommendedName>
        <fullName evidence="2">RING-type E3 ubiquitin transferase</fullName>
        <ecNumber evidence="2">2.3.2.27</ecNumber>
    </recommendedName>
</protein>
<evidence type="ECO:0000256" key="3">
    <source>
        <dbReference type="ARBA" id="ARBA00022679"/>
    </source>
</evidence>
<feature type="region of interest" description="Disordered" evidence="9">
    <location>
        <begin position="193"/>
        <end position="217"/>
    </location>
</feature>
<dbReference type="Proteomes" id="UP001301350">
    <property type="component" value="Unassembled WGS sequence"/>
</dbReference>
<feature type="domain" description="RING-type" evidence="10">
    <location>
        <begin position="115"/>
        <end position="156"/>
    </location>
</feature>
<evidence type="ECO:0000259" key="10">
    <source>
        <dbReference type="PROSITE" id="PS50089"/>
    </source>
</evidence>
<dbReference type="PANTHER" id="PTHR46463">
    <property type="entry name" value="ZINC FINGER, RING/FYVE/PHD-TYPE"/>
    <property type="match status" value="1"/>
</dbReference>
<dbReference type="EMBL" id="JANCYW010000018">
    <property type="protein sequence ID" value="KAK4538587.1"/>
    <property type="molecule type" value="Genomic_DNA"/>
</dbReference>
<dbReference type="SUPFAM" id="SSF57850">
    <property type="entry name" value="RING/U-box"/>
    <property type="match status" value="1"/>
</dbReference>
<keyword evidence="3" id="KW-0808">Transferase</keyword>
<reference evidence="11 12" key="1">
    <citation type="submission" date="2022-07" db="EMBL/GenBank/DDBJ databases">
        <title>Genome-wide signatures of adaptation to extreme environments.</title>
        <authorList>
            <person name="Cho C.H."/>
            <person name="Yoon H.S."/>
        </authorList>
    </citation>
    <scope>NUCLEOTIDE SEQUENCE [LARGE SCALE GENOMIC DNA]</scope>
    <source>
        <strain evidence="11 12">DBV 063 E5</strain>
    </source>
</reference>
<organism evidence="11 12">
    <name type="scientific">Cyanidium caldarium</name>
    <name type="common">Red alga</name>
    <dbReference type="NCBI Taxonomy" id="2771"/>
    <lineage>
        <taxon>Eukaryota</taxon>
        <taxon>Rhodophyta</taxon>
        <taxon>Bangiophyceae</taxon>
        <taxon>Cyanidiales</taxon>
        <taxon>Cyanidiaceae</taxon>
        <taxon>Cyanidium</taxon>
    </lineage>
</organism>
<evidence type="ECO:0000256" key="7">
    <source>
        <dbReference type="ARBA" id="ARBA00022833"/>
    </source>
</evidence>
<sequence>MGQALDRPAATEVHSGSTGLSAVAAGGERAGRSRLAADGRHDGGAGAGGGHPARAGVAVAVSADTLTRRGAWGPPANEPAPGKFVVGSPEPPQPLPYTPGGLSQLLDLVDDTRECLICFEAYSRQDPQVFAKCGHGYHIQCILQWLERRGACPICDERVTAEEMLNARPSPDTSYASSSGERDDMTDILEALAPTEGSRSRCSADRGHGDGAADARCSDPLLSLFGEGWERDRVVSPEEERGCEPRPTSGDASTVTESEQPHDEEPGVQRIEFRDLIEWSELDTPTPSSADANVEHTEKRKWRAPEPPAAASLPHPG</sequence>
<feature type="compositionally biased region" description="Basic and acidic residues" evidence="9">
    <location>
        <begin position="29"/>
        <end position="43"/>
    </location>
</feature>
<dbReference type="InterPro" id="IPR001841">
    <property type="entry name" value="Znf_RING"/>
</dbReference>
<name>A0AAV9J1X8_CYACA</name>
<keyword evidence="12" id="KW-1185">Reference proteome</keyword>
<gene>
    <name evidence="11" type="ORF">CDCA_CDCA18G4612</name>
</gene>
<evidence type="ECO:0000256" key="9">
    <source>
        <dbReference type="SAM" id="MobiDB-lite"/>
    </source>
</evidence>
<evidence type="ECO:0000256" key="6">
    <source>
        <dbReference type="ARBA" id="ARBA00022786"/>
    </source>
</evidence>
<feature type="compositionally biased region" description="Basic and acidic residues" evidence="9">
    <location>
        <begin position="259"/>
        <end position="277"/>
    </location>
</feature>